<evidence type="ECO:0000256" key="5">
    <source>
        <dbReference type="PIRSR" id="PIRSR015582-2"/>
    </source>
</evidence>
<dbReference type="Pfam" id="PF15617">
    <property type="entry name" value="C-C_Bond_Lyase"/>
    <property type="match status" value="1"/>
</dbReference>
<keyword evidence="7" id="KW-1185">Reference proteome</keyword>
<evidence type="ECO:0000256" key="3">
    <source>
        <dbReference type="ARBA" id="ARBA00022842"/>
    </source>
</evidence>
<proteinExistence type="predicted"/>
<keyword evidence="2 5" id="KW-0479">Metal-binding</keyword>
<feature type="binding site" evidence="5">
    <location>
        <position position="170"/>
    </location>
    <ligand>
        <name>Mg(2+)</name>
        <dbReference type="ChEBI" id="CHEBI:18420"/>
    </ligand>
</feature>
<evidence type="ECO:0000313" key="7">
    <source>
        <dbReference type="Proteomes" id="UP000460221"/>
    </source>
</evidence>
<dbReference type="PANTHER" id="PTHR32308:SF10">
    <property type="entry name" value="CITRATE LYASE SUBUNIT BETA"/>
    <property type="match status" value="1"/>
</dbReference>
<dbReference type="InterPro" id="IPR011206">
    <property type="entry name" value="Citrate_lyase_beta/mcl1/mcl2"/>
</dbReference>
<dbReference type="PIRSF" id="PIRSF015582">
    <property type="entry name" value="Cit_lyase_B"/>
    <property type="match status" value="1"/>
</dbReference>
<feature type="binding site" evidence="4">
    <location>
        <position position="103"/>
    </location>
    <ligand>
        <name>substrate</name>
    </ligand>
</feature>
<dbReference type="Proteomes" id="UP000460221">
    <property type="component" value="Unassembled WGS sequence"/>
</dbReference>
<dbReference type="RefSeq" id="WP_322097935.1">
    <property type="nucleotide sequence ID" value="NZ_WLYK01000005.1"/>
</dbReference>
<dbReference type="SUPFAM" id="SSF51621">
    <property type="entry name" value="Phosphoenolpyruvate/pyruvate domain"/>
    <property type="match status" value="1"/>
</dbReference>
<dbReference type="GO" id="GO:0000287">
    <property type="term" value="F:magnesium ion binding"/>
    <property type="evidence" value="ECO:0007669"/>
    <property type="project" value="TreeGrafter"/>
</dbReference>
<sequence>MRHFDHLSDAVRSDLFLHQPQDFHSESPRSVLAHALGATLYMPGSRSDLATTLRKRAAEGVRSMVLDLEDAVADRDVADAMLKVQETLDKLSSDPLPAQLFVRVRTPDQIRTIVDGLPEKSCHLQGFVLPKFSAATGARFLAEIANASEQSGLRLLAMPVLETQDVLYRETRDEALTAIRGLLHQYREFVLAVRLGATDLCGLYGIRRDRDLTIYDVGVVADLIAEVVNHLGRADGTGYAITGPVWEYFAGHERMLRPQLRQTPFAERQASSFRHHLVQSDVDGLLREVLLDRANGLIGKTVIHPSHVAIVHALSVVPQEEYQDALDILASDADGVRASGARNKMNEMRPHRRWAGRIVDRAAAFGVLHPDSSHVDVLSALLQGDDA</sequence>
<dbReference type="GO" id="GO:0003824">
    <property type="term" value="F:catalytic activity"/>
    <property type="evidence" value="ECO:0007669"/>
    <property type="project" value="InterPro"/>
</dbReference>
<dbReference type="EMBL" id="WLYK01000005">
    <property type="protein sequence ID" value="MTD14982.1"/>
    <property type="molecule type" value="Genomic_DNA"/>
</dbReference>
<evidence type="ECO:0000313" key="6">
    <source>
        <dbReference type="EMBL" id="MTD14982.1"/>
    </source>
</evidence>
<dbReference type="InterPro" id="IPR015813">
    <property type="entry name" value="Pyrv/PenolPyrv_kinase-like_dom"/>
</dbReference>
<gene>
    <name evidence="6" type="ORF">GIS00_13640</name>
</gene>
<dbReference type="PANTHER" id="PTHR32308">
    <property type="entry name" value="LYASE BETA SUBUNIT, PUTATIVE (AFU_ORTHOLOGUE AFUA_4G13030)-RELATED"/>
    <property type="match status" value="1"/>
</dbReference>
<feature type="binding site" evidence="5">
    <location>
        <position position="199"/>
    </location>
    <ligand>
        <name>Mg(2+)</name>
        <dbReference type="ChEBI" id="CHEBI:18420"/>
    </ligand>
</feature>
<comment type="caution">
    <text evidence="6">The sequence shown here is derived from an EMBL/GenBank/DDBJ whole genome shotgun (WGS) entry which is preliminary data.</text>
</comment>
<dbReference type="GO" id="GO:0006107">
    <property type="term" value="P:oxaloacetate metabolic process"/>
    <property type="evidence" value="ECO:0007669"/>
    <property type="project" value="TreeGrafter"/>
</dbReference>
<accession>A0A7K1FLG2</accession>
<reference evidence="6 7" key="1">
    <citation type="submission" date="2019-11" db="EMBL/GenBank/DDBJ databases">
        <authorList>
            <person name="Jiang L.-Q."/>
        </authorList>
    </citation>
    <scope>NUCLEOTIDE SEQUENCE [LARGE SCALE GENOMIC DNA]</scope>
    <source>
        <strain evidence="6 7">YIM 132087</strain>
    </source>
</reference>
<protein>
    <submittedName>
        <fullName evidence="6">ATP/GTP-binding protein</fullName>
    </submittedName>
</protein>
<evidence type="ECO:0000256" key="1">
    <source>
        <dbReference type="ARBA" id="ARBA00001946"/>
    </source>
</evidence>
<keyword evidence="3 5" id="KW-0460">Magnesium</keyword>
<comment type="cofactor">
    <cofactor evidence="1">
        <name>Mg(2+)</name>
        <dbReference type="ChEBI" id="CHEBI:18420"/>
    </cofactor>
</comment>
<feature type="binding site" evidence="4">
    <location>
        <position position="170"/>
    </location>
    <ligand>
        <name>substrate</name>
    </ligand>
</feature>
<dbReference type="Gene3D" id="3.20.20.60">
    <property type="entry name" value="Phosphoenolpyruvate-binding domains"/>
    <property type="match status" value="2"/>
</dbReference>
<evidence type="ECO:0000256" key="4">
    <source>
        <dbReference type="PIRSR" id="PIRSR015582-1"/>
    </source>
</evidence>
<evidence type="ECO:0000256" key="2">
    <source>
        <dbReference type="ARBA" id="ARBA00022723"/>
    </source>
</evidence>
<dbReference type="AlphaFoldDB" id="A0A7K1FLG2"/>
<dbReference type="InterPro" id="IPR040442">
    <property type="entry name" value="Pyrv_kinase-like_dom_sf"/>
</dbReference>
<dbReference type="InterPro" id="IPR039480">
    <property type="entry name" value="C-C_Bond_Lyase-like"/>
</dbReference>
<organism evidence="6 7">
    <name type="scientific">Nakamurella alba</name>
    <dbReference type="NCBI Taxonomy" id="2665158"/>
    <lineage>
        <taxon>Bacteria</taxon>
        <taxon>Bacillati</taxon>
        <taxon>Actinomycetota</taxon>
        <taxon>Actinomycetes</taxon>
        <taxon>Nakamurellales</taxon>
        <taxon>Nakamurellaceae</taxon>
        <taxon>Nakamurella</taxon>
    </lineage>
</organism>
<name>A0A7K1FLG2_9ACTN</name>